<organism evidence="1 2">
    <name type="scientific">Parashewanella curva</name>
    <dbReference type="NCBI Taxonomy" id="2338552"/>
    <lineage>
        <taxon>Bacteria</taxon>
        <taxon>Pseudomonadati</taxon>
        <taxon>Pseudomonadota</taxon>
        <taxon>Gammaproteobacteria</taxon>
        <taxon>Alteromonadales</taxon>
        <taxon>Shewanellaceae</taxon>
        <taxon>Parashewanella</taxon>
    </lineage>
</organism>
<protein>
    <submittedName>
        <fullName evidence="1">Uncharacterized protein</fullName>
    </submittedName>
</protein>
<dbReference type="RefSeq" id="WP_121839037.1">
    <property type="nucleotide sequence ID" value="NZ_ML014778.1"/>
</dbReference>
<accession>A0A3L8PYD2</accession>
<keyword evidence="2" id="KW-1185">Reference proteome</keyword>
<gene>
    <name evidence="1" type="ORF">D5018_10895</name>
</gene>
<evidence type="ECO:0000313" key="1">
    <source>
        <dbReference type="EMBL" id="RLV59653.1"/>
    </source>
</evidence>
<proteinExistence type="predicted"/>
<comment type="caution">
    <text evidence="1">The sequence shown here is derived from an EMBL/GenBank/DDBJ whole genome shotgun (WGS) entry which is preliminary data.</text>
</comment>
<dbReference type="AlphaFoldDB" id="A0A3L8PYD2"/>
<dbReference type="EMBL" id="QZEI01000029">
    <property type="protein sequence ID" value="RLV59653.1"/>
    <property type="molecule type" value="Genomic_DNA"/>
</dbReference>
<reference evidence="1 2" key="1">
    <citation type="submission" date="2018-09" db="EMBL/GenBank/DDBJ databases">
        <title>Phylogeny of the Shewanellaceae, and recommendation for two new genera, Pseudoshewanella and Parashewanella.</title>
        <authorList>
            <person name="Wang G."/>
        </authorList>
    </citation>
    <scope>NUCLEOTIDE SEQUENCE [LARGE SCALE GENOMIC DNA]</scope>
    <source>
        <strain evidence="1 2">C51</strain>
    </source>
</reference>
<evidence type="ECO:0000313" key="2">
    <source>
        <dbReference type="Proteomes" id="UP000281474"/>
    </source>
</evidence>
<dbReference type="Proteomes" id="UP000281474">
    <property type="component" value="Unassembled WGS sequence"/>
</dbReference>
<name>A0A3L8PYD2_9GAMM</name>
<sequence length="67" mass="7668">MSKYREGKAAEGGLDEPIKSTRWLADFVVLNEGFCCLEATVDVEYKHKETHNTQQEKPSYQSLYPSL</sequence>